<name>A0AAV8R3L4_ENSVE</name>
<gene>
    <name evidence="1" type="ORF">OPV22_018139</name>
</gene>
<dbReference type="EMBL" id="JAQQAF010000005">
    <property type="protein sequence ID" value="KAJ8485654.1"/>
    <property type="molecule type" value="Genomic_DNA"/>
</dbReference>
<evidence type="ECO:0000313" key="2">
    <source>
        <dbReference type="Proteomes" id="UP001222027"/>
    </source>
</evidence>
<reference evidence="1 2" key="1">
    <citation type="submission" date="2022-12" db="EMBL/GenBank/DDBJ databases">
        <title>Chromosome-scale assembly of the Ensete ventricosum genome.</title>
        <authorList>
            <person name="Dussert Y."/>
            <person name="Stocks J."/>
            <person name="Wendawek A."/>
            <person name="Woldeyes F."/>
            <person name="Nichols R.A."/>
            <person name="Borrell J.S."/>
        </authorList>
    </citation>
    <scope>NUCLEOTIDE SEQUENCE [LARGE SCALE GENOMIC DNA]</scope>
    <source>
        <strain evidence="2">cv. Maze</strain>
        <tissue evidence="1">Seeds</tissue>
    </source>
</reference>
<sequence>MTTLAHRIASIRSVMRLLKLLLRLEEVIESIDMEPSAKRGKKISFRIRLERSALDLVVLRPFSSLPCPFLPAPRPDKVKMMHPT</sequence>
<proteinExistence type="predicted"/>
<dbReference type="Proteomes" id="UP001222027">
    <property type="component" value="Unassembled WGS sequence"/>
</dbReference>
<organism evidence="1 2">
    <name type="scientific">Ensete ventricosum</name>
    <name type="common">Abyssinian banana</name>
    <name type="synonym">Musa ensete</name>
    <dbReference type="NCBI Taxonomy" id="4639"/>
    <lineage>
        <taxon>Eukaryota</taxon>
        <taxon>Viridiplantae</taxon>
        <taxon>Streptophyta</taxon>
        <taxon>Embryophyta</taxon>
        <taxon>Tracheophyta</taxon>
        <taxon>Spermatophyta</taxon>
        <taxon>Magnoliopsida</taxon>
        <taxon>Liliopsida</taxon>
        <taxon>Zingiberales</taxon>
        <taxon>Musaceae</taxon>
        <taxon>Ensete</taxon>
    </lineage>
</organism>
<protein>
    <submittedName>
        <fullName evidence="1">Uncharacterized protein</fullName>
    </submittedName>
</protein>
<dbReference type="AlphaFoldDB" id="A0AAV8R3L4"/>
<evidence type="ECO:0000313" key="1">
    <source>
        <dbReference type="EMBL" id="KAJ8485654.1"/>
    </source>
</evidence>
<accession>A0AAV8R3L4</accession>
<keyword evidence="2" id="KW-1185">Reference proteome</keyword>
<comment type="caution">
    <text evidence="1">The sequence shown here is derived from an EMBL/GenBank/DDBJ whole genome shotgun (WGS) entry which is preliminary data.</text>
</comment>